<comment type="caution">
    <text evidence="3">The sequence shown here is derived from an EMBL/GenBank/DDBJ whole genome shotgun (WGS) entry which is preliminary data.</text>
</comment>
<evidence type="ECO:0000256" key="1">
    <source>
        <dbReference type="PROSITE-ProRule" id="PRU10141"/>
    </source>
</evidence>
<dbReference type="PROSITE" id="PS50011">
    <property type="entry name" value="PROTEIN_KINASE_DOM"/>
    <property type="match status" value="1"/>
</dbReference>
<evidence type="ECO:0000313" key="4">
    <source>
        <dbReference type="Proteomes" id="UP001632037"/>
    </source>
</evidence>
<name>A0ABD3EX33_9STRA</name>
<dbReference type="SUPFAM" id="SSF56112">
    <property type="entry name" value="Protein kinase-like (PK-like)"/>
    <property type="match status" value="1"/>
</dbReference>
<keyword evidence="4" id="KW-1185">Reference proteome</keyword>
<dbReference type="InterPro" id="IPR000719">
    <property type="entry name" value="Prot_kinase_dom"/>
</dbReference>
<dbReference type="AlphaFoldDB" id="A0ABD3EX33"/>
<keyword evidence="1" id="KW-0067">ATP-binding</keyword>
<dbReference type="GO" id="GO:0005524">
    <property type="term" value="F:ATP binding"/>
    <property type="evidence" value="ECO:0007669"/>
    <property type="project" value="UniProtKB-UniRule"/>
</dbReference>
<dbReference type="EMBL" id="JBIMZQ010000062">
    <property type="protein sequence ID" value="KAL3657684.1"/>
    <property type="molecule type" value="Genomic_DNA"/>
</dbReference>
<evidence type="ECO:0000313" key="3">
    <source>
        <dbReference type="EMBL" id="KAL3657684.1"/>
    </source>
</evidence>
<gene>
    <name evidence="3" type="ORF">V7S43_017486</name>
</gene>
<reference evidence="3 4" key="1">
    <citation type="submission" date="2024-09" db="EMBL/GenBank/DDBJ databases">
        <title>Genome sequencing and assembly of Phytophthora oleae, isolate VK10A, causative agent of rot of olive drupes.</title>
        <authorList>
            <person name="Conti Taguali S."/>
            <person name="Riolo M."/>
            <person name="La Spada F."/>
            <person name="Cacciola S.O."/>
            <person name="Dionisio G."/>
        </authorList>
    </citation>
    <scope>NUCLEOTIDE SEQUENCE [LARGE SCALE GENOMIC DNA]</scope>
    <source>
        <strain evidence="3 4">VK10A</strain>
    </source>
</reference>
<dbReference type="PROSITE" id="PS00107">
    <property type="entry name" value="PROTEIN_KINASE_ATP"/>
    <property type="match status" value="1"/>
</dbReference>
<sequence length="444" mass="49595">MFREASVRQMRLEMLLEQHLASLPHKKSKSYSDAALGQLETARLEKDELIIDAAAVENGEAFWSEEIQIQSDAIRNEAVFDAFITPFFSNVLHSCGMVFVNSERYQWLSQSTLVTKNTDLKPDGFATHRGMFRAKPVPDDGVQRPNGFRFGVAEEELFDCLILFESKLTITDAAFGRVVRYLQNLCPEASASAILFDRRSFWLIKSHKSVVVKVQKAMWVNKGSKSLFQNFITNNISPWVAYLANACSSLGVDVVEGDAFLGRGAYGRVFKVTGQGQEVFALKIVEKCSVGRLYREEKALAKAHHTGLTISSVGELIETPDSAALLLFPVGESLPQPTTRQEVRNFFGLLWQLHANGLVHGDPRVPNMILTEEKPLWIDLVEVMGASPTLKQFDAEILTRSILSVPRTVLLAPALKQLIDNYGESATRENLNHLAEVVYQSLVF</sequence>
<accession>A0ABD3EX33</accession>
<dbReference type="InterPro" id="IPR011009">
    <property type="entry name" value="Kinase-like_dom_sf"/>
</dbReference>
<dbReference type="InterPro" id="IPR017441">
    <property type="entry name" value="Protein_kinase_ATP_BS"/>
</dbReference>
<keyword evidence="1" id="KW-0547">Nucleotide-binding</keyword>
<protein>
    <recommendedName>
        <fullName evidence="2">Protein kinase domain-containing protein</fullName>
    </recommendedName>
</protein>
<feature type="domain" description="Protein kinase" evidence="2">
    <location>
        <begin position="255"/>
        <end position="444"/>
    </location>
</feature>
<feature type="binding site" evidence="1">
    <location>
        <position position="283"/>
    </location>
    <ligand>
        <name>ATP</name>
        <dbReference type="ChEBI" id="CHEBI:30616"/>
    </ligand>
</feature>
<organism evidence="3 4">
    <name type="scientific">Phytophthora oleae</name>
    <dbReference type="NCBI Taxonomy" id="2107226"/>
    <lineage>
        <taxon>Eukaryota</taxon>
        <taxon>Sar</taxon>
        <taxon>Stramenopiles</taxon>
        <taxon>Oomycota</taxon>
        <taxon>Peronosporomycetes</taxon>
        <taxon>Peronosporales</taxon>
        <taxon>Peronosporaceae</taxon>
        <taxon>Phytophthora</taxon>
    </lineage>
</organism>
<proteinExistence type="predicted"/>
<evidence type="ECO:0000259" key="2">
    <source>
        <dbReference type="PROSITE" id="PS50011"/>
    </source>
</evidence>
<dbReference type="Proteomes" id="UP001632037">
    <property type="component" value="Unassembled WGS sequence"/>
</dbReference>